<protein>
    <submittedName>
        <fullName evidence="5">Akirin-1B</fullName>
    </submittedName>
</protein>
<sequence length="248" mass="27714">MINFAGLGLGLGTKGMACAALKRSAPFDSIGSTSVKRHRCSLTLPCNCQLPSQESVFTPSSHLTKDQIHRRIRHEVWRLQRRRIIPKFPSNCLPSRHDAHGVYSERPSSPEECTLQSCSQVISSMRQMAIRSPKPDSPVSSDSDETSEGSCTPTHTESSSSLRPMLPQSPSSAAPKSARTSQDTVPLFTMCQVTALCDRLIREREEQLREEYDNILCCKLAEQYTALLKFNQDQLSYRFKDAPMSYVS</sequence>
<evidence type="ECO:0000256" key="1">
    <source>
        <dbReference type="ARBA" id="ARBA00004123"/>
    </source>
</evidence>
<proteinExistence type="inferred from homology"/>
<evidence type="ECO:0000256" key="2">
    <source>
        <dbReference type="ARBA" id="ARBA00005625"/>
    </source>
</evidence>
<name>A0ABR4Q6Z4_9CEST</name>
<dbReference type="PANTHER" id="PTHR13293">
    <property type="entry name" value="AKIRIN-RELATED"/>
    <property type="match status" value="1"/>
</dbReference>
<feature type="compositionally biased region" description="Low complexity" evidence="4">
    <location>
        <begin position="168"/>
        <end position="178"/>
    </location>
</feature>
<feature type="compositionally biased region" description="Polar residues" evidence="4">
    <location>
        <begin position="148"/>
        <end position="162"/>
    </location>
</feature>
<dbReference type="EMBL" id="JAKROA010000008">
    <property type="protein sequence ID" value="KAL5105380.1"/>
    <property type="molecule type" value="Genomic_DNA"/>
</dbReference>
<evidence type="ECO:0000256" key="4">
    <source>
        <dbReference type="SAM" id="MobiDB-lite"/>
    </source>
</evidence>
<reference evidence="5 6" key="1">
    <citation type="journal article" date="2022" name="Front. Cell. Infect. Microbiol.">
        <title>The Genomes of Two Strains of Taenia crassiceps the Animal Model for the Study of Human Cysticercosis.</title>
        <authorList>
            <person name="Bobes R.J."/>
            <person name="Estrada K."/>
            <person name="Rios-Valencia D.G."/>
            <person name="Calderon-Gallegos A."/>
            <person name="de la Torre P."/>
            <person name="Carrero J.C."/>
            <person name="Sanchez-Flores A."/>
            <person name="Laclette J.P."/>
        </authorList>
    </citation>
    <scope>NUCLEOTIDE SEQUENCE [LARGE SCALE GENOMIC DNA]</scope>
    <source>
        <strain evidence="5">WFUcys</strain>
    </source>
</reference>
<comment type="caution">
    <text evidence="5">The sequence shown here is derived from an EMBL/GenBank/DDBJ whole genome shotgun (WGS) entry which is preliminary data.</text>
</comment>
<gene>
    <name evidence="5" type="ORF">TcWFU_002293</name>
</gene>
<organism evidence="5 6">
    <name type="scientific">Taenia crassiceps</name>
    <dbReference type="NCBI Taxonomy" id="6207"/>
    <lineage>
        <taxon>Eukaryota</taxon>
        <taxon>Metazoa</taxon>
        <taxon>Spiralia</taxon>
        <taxon>Lophotrochozoa</taxon>
        <taxon>Platyhelminthes</taxon>
        <taxon>Cestoda</taxon>
        <taxon>Eucestoda</taxon>
        <taxon>Cyclophyllidea</taxon>
        <taxon>Taeniidae</taxon>
        <taxon>Taenia</taxon>
    </lineage>
</organism>
<evidence type="ECO:0000313" key="5">
    <source>
        <dbReference type="EMBL" id="KAL5105380.1"/>
    </source>
</evidence>
<evidence type="ECO:0000256" key="3">
    <source>
        <dbReference type="ARBA" id="ARBA00023242"/>
    </source>
</evidence>
<keyword evidence="6" id="KW-1185">Reference proteome</keyword>
<comment type="similarity">
    <text evidence="2">Belongs to the akirin family.</text>
</comment>
<dbReference type="InterPro" id="IPR024132">
    <property type="entry name" value="Akirin"/>
</dbReference>
<dbReference type="Proteomes" id="UP001651158">
    <property type="component" value="Unassembled WGS sequence"/>
</dbReference>
<comment type="subcellular location">
    <subcellularLocation>
        <location evidence="1">Nucleus</location>
    </subcellularLocation>
</comment>
<keyword evidence="3" id="KW-0539">Nucleus</keyword>
<evidence type="ECO:0000313" key="6">
    <source>
        <dbReference type="Proteomes" id="UP001651158"/>
    </source>
</evidence>
<dbReference type="PANTHER" id="PTHR13293:SF6">
    <property type="entry name" value="AKIRIN-RELATED"/>
    <property type="match status" value="1"/>
</dbReference>
<feature type="region of interest" description="Disordered" evidence="4">
    <location>
        <begin position="128"/>
        <end position="181"/>
    </location>
</feature>
<accession>A0ABR4Q6Z4</accession>